<feature type="compositionally biased region" description="Basic residues" evidence="1">
    <location>
        <begin position="11"/>
        <end position="26"/>
    </location>
</feature>
<feature type="compositionally biased region" description="Polar residues" evidence="1">
    <location>
        <begin position="40"/>
        <end position="66"/>
    </location>
</feature>
<protein>
    <submittedName>
        <fullName evidence="2">Uncharacterized protein</fullName>
    </submittedName>
</protein>
<name>A0A1R3HHQ1_COCAP</name>
<feature type="non-terminal residue" evidence="2">
    <location>
        <position position="1"/>
    </location>
</feature>
<feature type="region of interest" description="Disordered" evidence="1">
    <location>
        <begin position="1"/>
        <end position="66"/>
    </location>
</feature>
<evidence type="ECO:0000313" key="3">
    <source>
        <dbReference type="Proteomes" id="UP000188268"/>
    </source>
</evidence>
<evidence type="ECO:0000313" key="2">
    <source>
        <dbReference type="EMBL" id="OMO69818.1"/>
    </source>
</evidence>
<comment type="caution">
    <text evidence="2">The sequence shown here is derived from an EMBL/GenBank/DDBJ whole genome shotgun (WGS) entry which is preliminary data.</text>
</comment>
<evidence type="ECO:0000256" key="1">
    <source>
        <dbReference type="SAM" id="MobiDB-lite"/>
    </source>
</evidence>
<proteinExistence type="predicted"/>
<dbReference type="EMBL" id="AWWV01011955">
    <property type="protein sequence ID" value="OMO69818.1"/>
    <property type="molecule type" value="Genomic_DNA"/>
</dbReference>
<accession>A0A1R3HHQ1</accession>
<gene>
    <name evidence="2" type="ORF">CCACVL1_19246</name>
</gene>
<sequence length="66" mass="7510">CIKAVTMSSVRKARRVKTSRHRHQTNKFHSPDQRAATHNVAKSENSKQFQESRSRGTKFSNAVTQA</sequence>
<dbReference type="AlphaFoldDB" id="A0A1R3HHQ1"/>
<organism evidence="2 3">
    <name type="scientific">Corchorus capsularis</name>
    <name type="common">Jute</name>
    <dbReference type="NCBI Taxonomy" id="210143"/>
    <lineage>
        <taxon>Eukaryota</taxon>
        <taxon>Viridiplantae</taxon>
        <taxon>Streptophyta</taxon>
        <taxon>Embryophyta</taxon>
        <taxon>Tracheophyta</taxon>
        <taxon>Spermatophyta</taxon>
        <taxon>Magnoliopsida</taxon>
        <taxon>eudicotyledons</taxon>
        <taxon>Gunneridae</taxon>
        <taxon>Pentapetalae</taxon>
        <taxon>rosids</taxon>
        <taxon>malvids</taxon>
        <taxon>Malvales</taxon>
        <taxon>Malvaceae</taxon>
        <taxon>Grewioideae</taxon>
        <taxon>Apeibeae</taxon>
        <taxon>Corchorus</taxon>
    </lineage>
</organism>
<dbReference type="Proteomes" id="UP000188268">
    <property type="component" value="Unassembled WGS sequence"/>
</dbReference>
<reference evidence="2 3" key="1">
    <citation type="submission" date="2013-09" db="EMBL/GenBank/DDBJ databases">
        <title>Corchorus capsularis genome sequencing.</title>
        <authorList>
            <person name="Alam M."/>
            <person name="Haque M.S."/>
            <person name="Islam M.S."/>
            <person name="Emdad E.M."/>
            <person name="Islam M.M."/>
            <person name="Ahmed B."/>
            <person name="Halim A."/>
            <person name="Hossen Q.M.M."/>
            <person name="Hossain M.Z."/>
            <person name="Ahmed R."/>
            <person name="Khan M.M."/>
            <person name="Islam R."/>
            <person name="Rashid M.M."/>
            <person name="Khan S.A."/>
            <person name="Rahman M.S."/>
            <person name="Alam M."/>
        </authorList>
    </citation>
    <scope>NUCLEOTIDE SEQUENCE [LARGE SCALE GENOMIC DNA]</scope>
    <source>
        <strain evidence="3">cv. CVL-1</strain>
        <tissue evidence="2">Whole seedling</tissue>
    </source>
</reference>
<dbReference type="Gramene" id="OMO69818">
    <property type="protein sequence ID" value="OMO69818"/>
    <property type="gene ID" value="CCACVL1_19246"/>
</dbReference>
<keyword evidence="3" id="KW-1185">Reference proteome</keyword>